<protein>
    <recommendedName>
        <fullName evidence="5">Exodeoxyribonuclease 7 large subunit</fullName>
        <ecNumber evidence="5">3.1.11.6</ecNumber>
    </recommendedName>
    <alternativeName>
        <fullName evidence="5">Exodeoxyribonuclease VII large subunit</fullName>
        <shortName evidence="5">Exonuclease VII large subunit</shortName>
    </alternativeName>
</protein>
<dbReference type="GO" id="GO:0008855">
    <property type="term" value="F:exodeoxyribonuclease VII activity"/>
    <property type="evidence" value="ECO:0007669"/>
    <property type="project" value="UniProtKB-EC"/>
</dbReference>
<keyword evidence="1 5" id="KW-0963">Cytoplasm</keyword>
<feature type="domain" description="OB-fold nucleic acid binding" evidence="8">
    <location>
        <begin position="8"/>
        <end position="103"/>
    </location>
</feature>
<evidence type="ECO:0000256" key="4">
    <source>
        <dbReference type="ARBA" id="ARBA00022839"/>
    </source>
</evidence>
<dbReference type="Pfam" id="PF02601">
    <property type="entry name" value="Exonuc_VII_L"/>
    <property type="match status" value="1"/>
</dbReference>
<organism evidence="9 10">
    <name type="scientific">Chryseomicrobium palamuruense</name>
    <dbReference type="NCBI Taxonomy" id="682973"/>
    <lineage>
        <taxon>Bacteria</taxon>
        <taxon>Bacillati</taxon>
        <taxon>Bacillota</taxon>
        <taxon>Bacilli</taxon>
        <taxon>Bacillales</taxon>
        <taxon>Caryophanaceae</taxon>
        <taxon>Chryseomicrobium</taxon>
    </lineage>
</organism>
<gene>
    <name evidence="5 9" type="primary">xseA</name>
    <name evidence="9" type="ORF">ACFO0S_14025</name>
</gene>
<dbReference type="EC" id="3.1.11.6" evidence="5"/>
<dbReference type="InterPro" id="IPR020579">
    <property type="entry name" value="Exonuc_VII_lsu_C"/>
</dbReference>
<comment type="subunit">
    <text evidence="5">Heterooligomer composed of large and small subunits.</text>
</comment>
<evidence type="ECO:0000256" key="1">
    <source>
        <dbReference type="ARBA" id="ARBA00022490"/>
    </source>
</evidence>
<comment type="catalytic activity">
    <reaction evidence="5 6">
        <text>Exonucleolytic cleavage in either 5'- to 3'- or 3'- to 5'-direction to yield nucleoside 5'-phosphates.</text>
        <dbReference type="EC" id="3.1.11.6"/>
    </reaction>
</comment>
<evidence type="ECO:0000256" key="2">
    <source>
        <dbReference type="ARBA" id="ARBA00022722"/>
    </source>
</evidence>
<dbReference type="NCBIfam" id="TIGR00237">
    <property type="entry name" value="xseA"/>
    <property type="match status" value="1"/>
</dbReference>
<evidence type="ECO:0000256" key="5">
    <source>
        <dbReference type="HAMAP-Rule" id="MF_00378"/>
    </source>
</evidence>
<reference evidence="10" key="1">
    <citation type="journal article" date="2019" name="Int. J. Syst. Evol. Microbiol.">
        <title>The Global Catalogue of Microorganisms (GCM) 10K type strain sequencing project: providing services to taxonomists for standard genome sequencing and annotation.</title>
        <authorList>
            <consortium name="The Broad Institute Genomics Platform"/>
            <consortium name="The Broad Institute Genome Sequencing Center for Infectious Disease"/>
            <person name="Wu L."/>
            <person name="Ma J."/>
        </authorList>
    </citation>
    <scope>NUCLEOTIDE SEQUENCE [LARGE SCALE GENOMIC DNA]</scope>
    <source>
        <strain evidence="10">CCUG 50353</strain>
    </source>
</reference>
<evidence type="ECO:0000313" key="10">
    <source>
        <dbReference type="Proteomes" id="UP001595733"/>
    </source>
</evidence>
<keyword evidence="3 5" id="KW-0378">Hydrolase</keyword>
<keyword evidence="10" id="KW-1185">Reference proteome</keyword>
<sequence length="454" mass="51223">MTTEHSYLTVTALTRYLKKKFDADPHLRKVYVKGELSNVKYHSNGHIYFTLKDAGARISCALFASQARHLPFKAEDGMNVFVTGDISLFEAAGNYQLYVKTMEPDGIGALFVAYEQLKKKLEQEGLFDPDRKKPIPKFPLHIGIVTSPTGAAIRDMLTTLERRFPLAKVTVFSALVQGKGAALSIVQAINKAELSHQVDVLIVGRGGGSIEDLWAFNEEPVARAIATSPLPIISAIGHETDTTIADFVADLRAPTPTAAAELAVPDHFQLRQAITDYQMRSENRIAAIMQQHMKDLTKLKQAVVFSQPLRMYRPFLESHVQLNERLERAYENYVIHAKSKFDHYTVRLRSLHPHQKIARAEKQKSDVTSRLMYIERSLITKKQQQFSDLIRTLEALSPLETMRKGFVLTQKEDHLVKSAHQLETGDLIQIVYHDGKAQAVIQSIEKEETHELNI</sequence>
<evidence type="ECO:0000259" key="8">
    <source>
        <dbReference type="Pfam" id="PF13742"/>
    </source>
</evidence>
<evidence type="ECO:0000313" key="9">
    <source>
        <dbReference type="EMBL" id="MFC4356175.1"/>
    </source>
</evidence>
<name>A0ABV8UYW2_9BACL</name>
<feature type="domain" description="Exonuclease VII large subunit C-terminal" evidence="7">
    <location>
        <begin position="126"/>
        <end position="439"/>
    </location>
</feature>
<dbReference type="EMBL" id="JBHSEF010000026">
    <property type="protein sequence ID" value="MFC4356175.1"/>
    <property type="molecule type" value="Genomic_DNA"/>
</dbReference>
<evidence type="ECO:0000256" key="6">
    <source>
        <dbReference type="RuleBase" id="RU004355"/>
    </source>
</evidence>
<dbReference type="HAMAP" id="MF_00378">
    <property type="entry name" value="Exonuc_7_L"/>
    <property type="match status" value="1"/>
</dbReference>
<keyword evidence="2 5" id="KW-0540">Nuclease</keyword>
<accession>A0ABV8UYW2</accession>
<evidence type="ECO:0000256" key="3">
    <source>
        <dbReference type="ARBA" id="ARBA00022801"/>
    </source>
</evidence>
<dbReference type="InterPro" id="IPR003753">
    <property type="entry name" value="Exonuc_VII_L"/>
</dbReference>
<comment type="caution">
    <text evidence="9">The sequence shown here is derived from an EMBL/GenBank/DDBJ whole genome shotgun (WGS) entry which is preliminary data.</text>
</comment>
<dbReference type="RefSeq" id="WP_378142721.1">
    <property type="nucleotide sequence ID" value="NZ_JBHSEF010000026.1"/>
</dbReference>
<comment type="subcellular location">
    <subcellularLocation>
        <location evidence="5 6">Cytoplasm</location>
    </subcellularLocation>
</comment>
<comment type="similarity">
    <text evidence="5 6">Belongs to the XseA family.</text>
</comment>
<dbReference type="Proteomes" id="UP001595733">
    <property type="component" value="Unassembled WGS sequence"/>
</dbReference>
<proteinExistence type="inferred from homology"/>
<dbReference type="PANTHER" id="PTHR30008">
    <property type="entry name" value="EXODEOXYRIBONUCLEASE 7 LARGE SUBUNIT"/>
    <property type="match status" value="1"/>
</dbReference>
<keyword evidence="4 5" id="KW-0269">Exonuclease</keyword>
<dbReference type="InterPro" id="IPR025824">
    <property type="entry name" value="OB-fold_nuc-bd_dom"/>
</dbReference>
<comment type="function">
    <text evidence="5">Bidirectionally degrades single-stranded DNA into large acid-insoluble oligonucleotides, which are then degraded further into small acid-soluble oligonucleotides.</text>
</comment>
<dbReference type="PANTHER" id="PTHR30008:SF0">
    <property type="entry name" value="EXODEOXYRIBONUCLEASE 7 LARGE SUBUNIT"/>
    <property type="match status" value="1"/>
</dbReference>
<dbReference type="Pfam" id="PF13742">
    <property type="entry name" value="tRNA_anti_2"/>
    <property type="match status" value="1"/>
</dbReference>
<evidence type="ECO:0000259" key="7">
    <source>
        <dbReference type="Pfam" id="PF02601"/>
    </source>
</evidence>
<dbReference type="CDD" id="cd04489">
    <property type="entry name" value="ExoVII_LU_OBF"/>
    <property type="match status" value="1"/>
</dbReference>